<dbReference type="EMBL" id="LSRL02000048">
    <property type="protein sequence ID" value="TDG47189.1"/>
    <property type="molecule type" value="Genomic_DNA"/>
</dbReference>
<accession>A0A484BEN2</accession>
<feature type="region of interest" description="Disordered" evidence="2">
    <location>
        <begin position="805"/>
        <end position="976"/>
    </location>
</feature>
<keyword evidence="1" id="KW-0677">Repeat</keyword>
<evidence type="ECO:0000256" key="2">
    <source>
        <dbReference type="SAM" id="MobiDB-lite"/>
    </source>
</evidence>
<dbReference type="AlphaFoldDB" id="A0A484BEN2"/>
<evidence type="ECO:0000259" key="3">
    <source>
        <dbReference type="Pfam" id="PF24915"/>
    </source>
</evidence>
<evidence type="ECO:0000256" key="1">
    <source>
        <dbReference type="ARBA" id="ARBA00022737"/>
    </source>
</evidence>
<dbReference type="OrthoDB" id="6612025at2759"/>
<feature type="compositionally biased region" description="Acidic residues" evidence="2">
    <location>
        <begin position="811"/>
        <end position="832"/>
    </location>
</feature>
<dbReference type="InterPro" id="IPR056804">
    <property type="entry name" value="Spectrin_SESTD1"/>
</dbReference>
<reference evidence="4 5" key="1">
    <citation type="journal article" date="2019" name="J. Hered.">
        <title>An Improved Genome Assembly for Drosophila navojoa, the Basal Species in the mojavensis Cluster.</title>
        <authorList>
            <person name="Vanderlinde T."/>
            <person name="Dupim E.G."/>
            <person name="Nazario-Yepiz N.O."/>
            <person name="Carvalho A.B."/>
        </authorList>
    </citation>
    <scope>NUCLEOTIDE SEQUENCE [LARGE SCALE GENOMIC DNA]</scope>
    <source>
        <strain evidence="4">Navoj_Jal97</strain>
        <tissue evidence="4">Whole organism</tissue>
    </source>
</reference>
<dbReference type="Proteomes" id="UP000295192">
    <property type="component" value="Unassembled WGS sequence"/>
</dbReference>
<sequence>MEEDVLNALQMRCAYLCGGYDRDRRIIFIVNAFNDQQLWNRRCLQLTLDYLKRSLSASVLQHGVSVVVNAQEISSRISRQHVRQIYALFGGDISVDVYLVRAEGFWEKHVEPCAKSQTKGEPLVLSKARLAKFIELHQLPEELGGTLQFNYDLWLQQRKSVDEFSKTHAQTLAGMEQLLALLKSLRPAEADVELKKCAQLHTHVQRSIESAIEMGNAILARFNEVYETQTATPHAAPAAASSTHTTTATTTAAAATSSTATGSGQCPAKPLLPPDLSCERARIELRLNEIEKKQTAIRTAWLELLRALREARELCTLAEGVAFVTNWILNQAEQLLSRQRSVGSDVRASETLRAAHDQLELECRDTYGCYAELLYKIEQFAKERDAALCQDLLSQRDFMQFVCRSFAERLERRRKVLMTALRFHRLLEQFEEQLLIANQAADAEPSELSAPQAEAMLMQLKTSQQLLGNIERELVREGEKLSDMLAMPVKDALGRDLQLDYSNDIAQLRRQIDASRERRQLCGQRLALQRLTLEQVTHIHGYEQEVRCALQWLNELYAVLLRCHSHVGCNIHEIQLQKDELQGFEETGRSIFNYGCQLLEAAQTLRLCCKLEQPESEQFQLQLQRTWHSLQSIAQEQMTRLRVSAVFHRSVEAYYRQLRDLRPLLTQELASQLQQQRQQHNRSSSGISSDAEASPELSPADGLGARLQRHLLAREQLLVEVGRMVRLGRLLKKRLKEPFVLDALTGKRSRADEVPTIVVDDPPAEESPGAPLASEEEDLGGGLEQPLSASTQELSQLLDAINLSSQLPDMSSDDTELDEPKEGDDEEDDDETASTSSVKTKIAKASIERDIIVEDALEEEEEEEPDGPPEQPGQNSLDKIKALIRNDSETYPHSDYTDTDEPSPLHSRTASVDSTAEQPQLSKPNLFSCDYSVVPDELPLDSSPSPMHDSGRNSSTGSGESVQAETPATLTVTPTGSNDLACAAISHKLSAIAEVAESLDAVIRDCSGAELDLPTNASHKKLGMASEDWQSRSTEDESFATASEGNFTPNSHSSSFQTASGRTSSYIGSAKNSFDEADDSTLSNFEIPELPQSPVNMSFESSELSYFSAQQPLKSDDQDSVVGVAELHSQSVTPTPEEEQLLAQPIESDSELEAYGLDAAHISTELLPSASTAVTPEVSAQCAATADNAQQTTPPPAAWRRSKYYENITKQTIKGFL</sequence>
<dbReference type="PANTHER" id="PTHR46607">
    <property type="entry name" value="SEC14 DOMAIN AND SPECTRIN REPEAT-CONTAINING PROTEIN 1"/>
    <property type="match status" value="1"/>
</dbReference>
<feature type="compositionally biased region" description="Polar residues" evidence="2">
    <location>
        <begin position="906"/>
        <end position="925"/>
    </location>
</feature>
<proteinExistence type="predicted"/>
<dbReference type="GO" id="GO:0070273">
    <property type="term" value="F:phosphatidylinositol-4-phosphate binding"/>
    <property type="evidence" value="ECO:0007669"/>
    <property type="project" value="TreeGrafter"/>
</dbReference>
<comment type="caution">
    <text evidence="4">The sequence shown here is derived from an EMBL/GenBank/DDBJ whole genome shotgun (WGS) entry which is preliminary data.</text>
</comment>
<dbReference type="GO" id="GO:0032266">
    <property type="term" value="F:phosphatidylinositol-3-phosphate binding"/>
    <property type="evidence" value="ECO:0007669"/>
    <property type="project" value="TreeGrafter"/>
</dbReference>
<feature type="compositionally biased region" description="Low complexity" evidence="2">
    <location>
        <begin position="672"/>
        <end position="694"/>
    </location>
</feature>
<organism evidence="4 5">
    <name type="scientific">Drosophila navojoa</name>
    <name type="common">Fruit fly</name>
    <dbReference type="NCBI Taxonomy" id="7232"/>
    <lineage>
        <taxon>Eukaryota</taxon>
        <taxon>Metazoa</taxon>
        <taxon>Ecdysozoa</taxon>
        <taxon>Arthropoda</taxon>
        <taxon>Hexapoda</taxon>
        <taxon>Insecta</taxon>
        <taxon>Pterygota</taxon>
        <taxon>Neoptera</taxon>
        <taxon>Endopterygota</taxon>
        <taxon>Diptera</taxon>
        <taxon>Brachycera</taxon>
        <taxon>Muscomorpha</taxon>
        <taxon>Ephydroidea</taxon>
        <taxon>Drosophilidae</taxon>
        <taxon>Drosophila</taxon>
    </lineage>
</organism>
<feature type="compositionally biased region" description="Acidic residues" evidence="2">
    <location>
        <begin position="853"/>
        <end position="867"/>
    </location>
</feature>
<feature type="region of interest" description="Disordered" evidence="2">
    <location>
        <begin position="1022"/>
        <end position="1062"/>
    </location>
</feature>
<gene>
    <name evidence="4" type="ORF">AWZ03_006454</name>
</gene>
<protein>
    <recommendedName>
        <fullName evidence="3">SESTD1-like spectrin repeats region domain-containing protein</fullName>
    </recommendedName>
</protein>
<dbReference type="PANTHER" id="PTHR46607:SF1">
    <property type="entry name" value="SEC14 DOMAIN AND SPECTRIN REPEAT-CONTAINING PROTEIN 1"/>
    <property type="match status" value="1"/>
</dbReference>
<dbReference type="Gene3D" id="1.20.58.60">
    <property type="match status" value="2"/>
</dbReference>
<name>A0A484BEN2_DRONA</name>
<feature type="region of interest" description="Disordered" evidence="2">
    <location>
        <begin position="752"/>
        <end position="785"/>
    </location>
</feature>
<feature type="compositionally biased region" description="Basic and acidic residues" evidence="2">
    <location>
        <begin position="878"/>
        <end position="896"/>
    </location>
</feature>
<feature type="compositionally biased region" description="Polar residues" evidence="2">
    <location>
        <begin position="1040"/>
        <end position="1062"/>
    </location>
</feature>
<dbReference type="GO" id="GO:0005546">
    <property type="term" value="F:phosphatidylinositol-4,5-bisphosphate binding"/>
    <property type="evidence" value="ECO:0007669"/>
    <property type="project" value="TreeGrafter"/>
</dbReference>
<feature type="domain" description="SESTD1-like spectrin repeats region" evidence="3">
    <location>
        <begin position="419"/>
        <end position="522"/>
    </location>
</feature>
<feature type="compositionally biased region" description="Polar residues" evidence="2">
    <location>
        <begin position="952"/>
        <end position="976"/>
    </location>
</feature>
<dbReference type="GO" id="GO:0080025">
    <property type="term" value="F:phosphatidylinositol-3,5-bisphosphate binding"/>
    <property type="evidence" value="ECO:0007669"/>
    <property type="project" value="TreeGrafter"/>
</dbReference>
<feature type="region of interest" description="Disordered" evidence="2">
    <location>
        <begin position="233"/>
        <end position="268"/>
    </location>
</feature>
<evidence type="ECO:0000313" key="5">
    <source>
        <dbReference type="Proteomes" id="UP000295192"/>
    </source>
</evidence>
<dbReference type="SUPFAM" id="SSF46966">
    <property type="entry name" value="Spectrin repeat"/>
    <property type="match status" value="2"/>
</dbReference>
<dbReference type="GO" id="GO:0010314">
    <property type="term" value="F:phosphatidylinositol-5-phosphate binding"/>
    <property type="evidence" value="ECO:0007669"/>
    <property type="project" value="TreeGrafter"/>
</dbReference>
<dbReference type="GO" id="GO:0043325">
    <property type="term" value="F:phosphatidylinositol-3,4-bisphosphate binding"/>
    <property type="evidence" value="ECO:0007669"/>
    <property type="project" value="TreeGrafter"/>
</dbReference>
<keyword evidence="5" id="KW-1185">Reference proteome</keyword>
<dbReference type="Pfam" id="PF24915">
    <property type="entry name" value="Spectrin_SESTD1"/>
    <property type="match status" value="1"/>
</dbReference>
<evidence type="ECO:0000313" key="4">
    <source>
        <dbReference type="EMBL" id="TDG47189.1"/>
    </source>
</evidence>
<dbReference type="OMA" id="QWLNELY"/>
<feature type="compositionally biased region" description="Low complexity" evidence="2">
    <location>
        <begin position="935"/>
        <end position="946"/>
    </location>
</feature>
<dbReference type="STRING" id="7232.A0A484BEN2"/>
<feature type="compositionally biased region" description="Low complexity" evidence="2">
    <location>
        <begin position="233"/>
        <end position="261"/>
    </location>
</feature>
<feature type="region of interest" description="Disordered" evidence="2">
    <location>
        <begin position="672"/>
        <end position="701"/>
    </location>
</feature>